<organism evidence="2 3">
    <name type="scientific">Salipiger bermudensis (strain DSM 26914 / JCM 13377 / KCTC 12554 / HTCC2601)</name>
    <name type="common">Pelagibaca bermudensis</name>
    <dbReference type="NCBI Taxonomy" id="314265"/>
    <lineage>
        <taxon>Bacteria</taxon>
        <taxon>Pseudomonadati</taxon>
        <taxon>Pseudomonadota</taxon>
        <taxon>Alphaproteobacteria</taxon>
        <taxon>Rhodobacterales</taxon>
        <taxon>Roseobacteraceae</taxon>
        <taxon>Salipiger</taxon>
    </lineage>
</organism>
<dbReference type="AlphaFoldDB" id="Q0FWC9"/>
<reference evidence="2 3" key="1">
    <citation type="journal article" date="2010" name="J. Bacteriol.">
        <title>Genome sequences of Pelagibaca bermudensis HTCC2601T and Maritimibacter alkaliphilus HTCC2654T, the type strains of two marine Roseobacter genera.</title>
        <authorList>
            <person name="Thrash J.C."/>
            <person name="Cho J.C."/>
            <person name="Ferriera S."/>
            <person name="Johnson J."/>
            <person name="Vergin K.L."/>
            <person name="Giovannoni S.J."/>
        </authorList>
    </citation>
    <scope>NUCLEOTIDE SEQUENCE [LARGE SCALE GENOMIC DNA]</scope>
    <source>
        <strain evidence="3">DSM 26914 / JCM 13377 / KCTC 12554 / HTCC2601</strain>
    </source>
</reference>
<name>Q0FWC9_SALBH</name>
<dbReference type="Proteomes" id="UP000006230">
    <property type="component" value="Unassembled WGS sequence"/>
</dbReference>
<dbReference type="EMBL" id="AATQ01000001">
    <property type="protein sequence ID" value="EAU48623.1"/>
    <property type="molecule type" value="Genomic_DNA"/>
</dbReference>
<evidence type="ECO:0000313" key="2">
    <source>
        <dbReference type="EMBL" id="EAU48623.1"/>
    </source>
</evidence>
<gene>
    <name evidence="2" type="ORF">R2601_03583</name>
</gene>
<accession>Q0FWC9</accession>
<evidence type="ECO:0000313" key="3">
    <source>
        <dbReference type="Proteomes" id="UP000006230"/>
    </source>
</evidence>
<keyword evidence="3" id="KW-1185">Reference proteome</keyword>
<sequence>MPGKPVITAGRARAAPEEDNA</sequence>
<dbReference type="HOGENOM" id="CLU_3426634_0_0_5"/>
<protein>
    <submittedName>
        <fullName evidence="2">Uncharacterized protein</fullName>
    </submittedName>
</protein>
<comment type="caution">
    <text evidence="2">The sequence shown here is derived from an EMBL/GenBank/DDBJ whole genome shotgun (WGS) entry which is preliminary data.</text>
</comment>
<feature type="region of interest" description="Disordered" evidence="1">
    <location>
        <begin position="1"/>
        <end position="21"/>
    </location>
</feature>
<evidence type="ECO:0000256" key="1">
    <source>
        <dbReference type="SAM" id="MobiDB-lite"/>
    </source>
</evidence>
<proteinExistence type="predicted"/>